<evidence type="ECO:0000313" key="3">
    <source>
        <dbReference type="Proteomes" id="UP001295444"/>
    </source>
</evidence>
<name>A0AAD1RJX3_PELCU</name>
<accession>A0AAD1RJX3</accession>
<evidence type="ECO:0000256" key="1">
    <source>
        <dbReference type="SAM" id="MobiDB-lite"/>
    </source>
</evidence>
<dbReference type="Proteomes" id="UP001295444">
    <property type="component" value="Chromosome 03"/>
</dbReference>
<feature type="region of interest" description="Disordered" evidence="1">
    <location>
        <begin position="87"/>
        <end position="130"/>
    </location>
</feature>
<sequence>MDDFVATMPDTRRQHYENKMAPASPGSESAGEPQMEDTQVSELAQIRAELAQISTKMLTKADTGSLVQEIRAALRLELADMHSDLTALEQKGGRNGDNRPGLRGATQGDGGGGYQAGEHAPHATQASGEL</sequence>
<proteinExistence type="predicted"/>
<evidence type="ECO:0000313" key="2">
    <source>
        <dbReference type="EMBL" id="CAH2272645.1"/>
    </source>
</evidence>
<dbReference type="AlphaFoldDB" id="A0AAD1RJX3"/>
<reference evidence="2" key="1">
    <citation type="submission" date="2022-03" db="EMBL/GenBank/DDBJ databases">
        <authorList>
            <person name="Alioto T."/>
            <person name="Alioto T."/>
            <person name="Gomez Garrido J."/>
        </authorList>
    </citation>
    <scope>NUCLEOTIDE SEQUENCE</scope>
</reference>
<keyword evidence="3" id="KW-1185">Reference proteome</keyword>
<dbReference type="EMBL" id="OW240914">
    <property type="protein sequence ID" value="CAH2272645.1"/>
    <property type="molecule type" value="Genomic_DNA"/>
</dbReference>
<organism evidence="2 3">
    <name type="scientific">Pelobates cultripes</name>
    <name type="common">Western spadefoot toad</name>
    <dbReference type="NCBI Taxonomy" id="61616"/>
    <lineage>
        <taxon>Eukaryota</taxon>
        <taxon>Metazoa</taxon>
        <taxon>Chordata</taxon>
        <taxon>Craniata</taxon>
        <taxon>Vertebrata</taxon>
        <taxon>Euteleostomi</taxon>
        <taxon>Amphibia</taxon>
        <taxon>Batrachia</taxon>
        <taxon>Anura</taxon>
        <taxon>Pelobatoidea</taxon>
        <taxon>Pelobatidae</taxon>
        <taxon>Pelobates</taxon>
    </lineage>
</organism>
<gene>
    <name evidence="2" type="ORF">PECUL_23A049024</name>
</gene>
<protein>
    <submittedName>
        <fullName evidence="2">Uncharacterized protein</fullName>
    </submittedName>
</protein>
<feature type="region of interest" description="Disordered" evidence="1">
    <location>
        <begin position="1"/>
        <end position="40"/>
    </location>
</feature>